<proteinExistence type="predicted"/>
<comment type="caution">
    <text evidence="2">The sequence shown here is derived from an EMBL/GenBank/DDBJ whole genome shotgun (WGS) entry which is preliminary data.</text>
</comment>
<dbReference type="Pfam" id="PF00903">
    <property type="entry name" value="Glyoxalase"/>
    <property type="match status" value="1"/>
</dbReference>
<evidence type="ECO:0000259" key="1">
    <source>
        <dbReference type="Pfam" id="PF00903"/>
    </source>
</evidence>
<feature type="domain" description="Glyoxalase/fosfomycin resistance/dioxygenase" evidence="1">
    <location>
        <begin position="12"/>
        <end position="42"/>
    </location>
</feature>
<dbReference type="EMBL" id="MU849683">
    <property type="protein sequence ID" value="KAK2631493.1"/>
    <property type="molecule type" value="Genomic_DNA"/>
</dbReference>
<dbReference type="InterPro" id="IPR029068">
    <property type="entry name" value="Glyas_Bleomycin-R_OHBP_Dase"/>
</dbReference>
<gene>
    <name evidence="2" type="ORF">EUGRSUZ_L02833</name>
</gene>
<dbReference type="InterPro" id="IPR004360">
    <property type="entry name" value="Glyas_Fos-R_dOase_dom"/>
</dbReference>
<name>A0AAD9T9D6_EUCGR</name>
<protein>
    <recommendedName>
        <fullName evidence="1">Glyoxalase/fosfomycin resistance/dioxygenase domain-containing protein</fullName>
    </recommendedName>
</protein>
<organism evidence="2 3">
    <name type="scientific">Eucalyptus grandis</name>
    <name type="common">Flooded gum</name>
    <dbReference type="NCBI Taxonomy" id="71139"/>
    <lineage>
        <taxon>Eukaryota</taxon>
        <taxon>Viridiplantae</taxon>
        <taxon>Streptophyta</taxon>
        <taxon>Embryophyta</taxon>
        <taxon>Tracheophyta</taxon>
        <taxon>Spermatophyta</taxon>
        <taxon>Magnoliopsida</taxon>
        <taxon>eudicotyledons</taxon>
        <taxon>Gunneridae</taxon>
        <taxon>Pentapetalae</taxon>
        <taxon>rosids</taxon>
        <taxon>malvids</taxon>
        <taxon>Myrtales</taxon>
        <taxon>Myrtaceae</taxon>
        <taxon>Myrtoideae</taxon>
        <taxon>Eucalypteae</taxon>
        <taxon>Eucalyptus</taxon>
    </lineage>
</organism>
<accession>A0AAD9T9D6</accession>
<dbReference type="SUPFAM" id="SSF54593">
    <property type="entry name" value="Glyoxalase/Bleomycin resistance protein/Dihydroxybiphenyl dioxygenase"/>
    <property type="match status" value="1"/>
</dbReference>
<dbReference type="AlphaFoldDB" id="A0AAD9T9D6"/>
<dbReference type="Gene3D" id="3.10.180.10">
    <property type="entry name" value="2,3-Dihydroxybiphenyl 1,2-Dioxygenase, domain 1"/>
    <property type="match status" value="1"/>
</dbReference>
<dbReference type="PANTHER" id="PTHR46142">
    <property type="match status" value="1"/>
</dbReference>
<dbReference type="Proteomes" id="UP000030711">
    <property type="component" value="Unassembled WGS sequence"/>
</dbReference>
<sequence length="72" mass="8227">MHQQPKLPLLSLNHVSFVCKSVAESVRFYERVLGFVLVKRPSPSTSKAPGCSTMEFASICLKWRMFLQRNGR</sequence>
<evidence type="ECO:0000313" key="2">
    <source>
        <dbReference type="EMBL" id="KAK2631493.1"/>
    </source>
</evidence>
<dbReference type="PANTHER" id="PTHR46142:SF13">
    <property type="entry name" value="LACTOYLGLUTATHIONE LYASE_GLYOXALASE I FAMILY PROTEIN"/>
    <property type="match status" value="1"/>
</dbReference>
<keyword evidence="3" id="KW-1185">Reference proteome</keyword>
<evidence type="ECO:0000313" key="3">
    <source>
        <dbReference type="Proteomes" id="UP000030711"/>
    </source>
</evidence>
<reference evidence="2 3" key="1">
    <citation type="journal article" date="2014" name="Nature">
        <title>The genome of Eucalyptus grandis.</title>
        <authorList>
            <person name="Myburg A.A."/>
            <person name="Grattapaglia D."/>
            <person name="Tuskan G.A."/>
            <person name="Hellsten U."/>
            <person name="Hayes R.D."/>
            <person name="Grimwood J."/>
            <person name="Jenkins J."/>
            <person name="Lindquist E."/>
            <person name="Tice H."/>
            <person name="Bauer D."/>
            <person name="Goodstein D.M."/>
            <person name="Dubchak I."/>
            <person name="Poliakov A."/>
            <person name="Mizrachi E."/>
            <person name="Kullan A.R."/>
            <person name="Hussey S.G."/>
            <person name="Pinard D."/>
            <person name="van der Merwe K."/>
            <person name="Singh P."/>
            <person name="van Jaarsveld I."/>
            <person name="Silva-Junior O.B."/>
            <person name="Togawa R.C."/>
            <person name="Pappas M.R."/>
            <person name="Faria D.A."/>
            <person name="Sansaloni C.P."/>
            <person name="Petroli C.D."/>
            <person name="Yang X."/>
            <person name="Ranjan P."/>
            <person name="Tschaplinski T.J."/>
            <person name="Ye C.Y."/>
            <person name="Li T."/>
            <person name="Sterck L."/>
            <person name="Vanneste K."/>
            <person name="Murat F."/>
            <person name="Soler M."/>
            <person name="Clemente H.S."/>
            <person name="Saidi N."/>
            <person name="Cassan-Wang H."/>
            <person name="Dunand C."/>
            <person name="Hefer C.A."/>
            <person name="Bornberg-Bauer E."/>
            <person name="Kersting A.R."/>
            <person name="Vining K."/>
            <person name="Amarasinghe V."/>
            <person name="Ranik M."/>
            <person name="Naithani S."/>
            <person name="Elser J."/>
            <person name="Boyd A.E."/>
            <person name="Liston A."/>
            <person name="Spatafora J.W."/>
            <person name="Dharmwardhana P."/>
            <person name="Raja R."/>
            <person name="Sullivan C."/>
            <person name="Romanel E."/>
            <person name="Alves-Ferreira M."/>
            <person name="Kulheim C."/>
            <person name="Foley W."/>
            <person name="Carocha V."/>
            <person name="Paiva J."/>
            <person name="Kudrna D."/>
            <person name="Brommonschenkel S.H."/>
            <person name="Pasquali G."/>
            <person name="Byrne M."/>
            <person name="Rigault P."/>
            <person name="Tibbits J."/>
            <person name="Spokevicius A."/>
            <person name="Jones R.C."/>
            <person name="Steane D.A."/>
            <person name="Vaillancourt R.E."/>
            <person name="Potts B.M."/>
            <person name="Joubert F."/>
            <person name="Barry K."/>
            <person name="Pappas G.J."/>
            <person name="Strauss S.H."/>
            <person name="Jaiswal P."/>
            <person name="Grima-Pettenati J."/>
            <person name="Salse J."/>
            <person name="Van de Peer Y."/>
            <person name="Rokhsar D.S."/>
            <person name="Schmutz J."/>
        </authorList>
    </citation>
    <scope>NUCLEOTIDE SEQUENCE [LARGE SCALE GENOMIC DNA]</scope>
    <source>
        <strain evidence="3">cv. BRASUZ1</strain>
        <tissue evidence="2">Leaf extractions</tissue>
    </source>
</reference>